<protein>
    <submittedName>
        <fullName evidence="1">IS256 family transposase</fullName>
    </submittedName>
</protein>
<keyword evidence="2" id="KW-1185">Reference proteome</keyword>
<sequence length="128" mass="13905">MKRVTTSPLALASTADLTTAVEEARDAVGASFEHFCLMAGLASLTQMLEEDAMTLAGAPHARAADKPGYRWGRTRGRVGFHGGKVEMERPRVRSKTTGKELALPSWKEAAEAGWLEQWAMSLMLMNVA</sequence>
<reference evidence="1" key="2">
    <citation type="journal article" date="2020" name="Microorganisms">
        <title>Osmotic Adaptation and Compatible Solute Biosynthesis of Phototrophic Bacteria as Revealed from Genome Analyses.</title>
        <authorList>
            <person name="Imhoff J.F."/>
            <person name="Rahn T."/>
            <person name="Kunzel S."/>
            <person name="Keller A."/>
            <person name="Neulinger S.C."/>
        </authorList>
    </citation>
    <scope>NUCLEOTIDE SEQUENCE</scope>
    <source>
        <strain evidence="1">LMG 28126</strain>
    </source>
</reference>
<evidence type="ECO:0000313" key="2">
    <source>
        <dbReference type="Proteomes" id="UP000706333"/>
    </source>
</evidence>
<proteinExistence type="predicted"/>
<dbReference type="Proteomes" id="UP000706333">
    <property type="component" value="Unassembled WGS sequence"/>
</dbReference>
<reference evidence="1" key="1">
    <citation type="submission" date="2017-05" db="EMBL/GenBank/DDBJ databases">
        <authorList>
            <person name="Imhoff J.F."/>
            <person name="Rahn T."/>
            <person name="Kuenzel S."/>
            <person name="Neulinger S.C."/>
        </authorList>
    </citation>
    <scope>NUCLEOTIDE SEQUENCE</scope>
    <source>
        <strain evidence="1">LMG 28126</strain>
    </source>
</reference>
<name>A0A934WJZ1_9RHOB</name>
<comment type="caution">
    <text evidence="1">The sequence shown here is derived from an EMBL/GenBank/DDBJ whole genome shotgun (WGS) entry which is preliminary data.</text>
</comment>
<organism evidence="1 2">
    <name type="scientific">Rhodobaculum claviforme</name>
    <dbReference type="NCBI Taxonomy" id="1549854"/>
    <lineage>
        <taxon>Bacteria</taxon>
        <taxon>Pseudomonadati</taxon>
        <taxon>Pseudomonadota</taxon>
        <taxon>Alphaproteobacteria</taxon>
        <taxon>Rhodobacterales</taxon>
        <taxon>Paracoccaceae</taxon>
        <taxon>Rhodobaculum</taxon>
    </lineage>
</organism>
<evidence type="ECO:0000313" key="1">
    <source>
        <dbReference type="EMBL" id="MBK5928427.1"/>
    </source>
</evidence>
<dbReference type="EMBL" id="NHSD01000305">
    <property type="protein sequence ID" value="MBK5928427.1"/>
    <property type="molecule type" value="Genomic_DNA"/>
</dbReference>
<dbReference type="AlphaFoldDB" id="A0A934WJZ1"/>
<gene>
    <name evidence="1" type="ORF">CCR87_13985</name>
</gene>
<feature type="non-terminal residue" evidence="1">
    <location>
        <position position="128"/>
    </location>
</feature>
<accession>A0A934WJZ1</accession>